<keyword evidence="2" id="KW-1185">Reference proteome</keyword>
<organism evidence="1 2">
    <name type="scientific">Anaerobacillus alkaliphilus</name>
    <dbReference type="NCBI Taxonomy" id="1548597"/>
    <lineage>
        <taxon>Bacteria</taxon>
        <taxon>Bacillati</taxon>
        <taxon>Bacillota</taxon>
        <taxon>Bacilli</taxon>
        <taxon>Bacillales</taxon>
        <taxon>Bacillaceae</taxon>
        <taxon>Anaerobacillus</taxon>
    </lineage>
</organism>
<name>A0A4Q0VWW8_9BACI</name>
<dbReference type="RefSeq" id="WP_129077290.1">
    <property type="nucleotide sequence ID" value="NZ_QOUX01000021.1"/>
</dbReference>
<proteinExistence type="predicted"/>
<dbReference type="AlphaFoldDB" id="A0A4Q0VWW8"/>
<dbReference type="Proteomes" id="UP000290649">
    <property type="component" value="Unassembled WGS sequence"/>
</dbReference>
<reference evidence="1 2" key="1">
    <citation type="journal article" date="2019" name="Int. J. Syst. Evol. Microbiol.">
        <title>Anaerobacillus alkaliphilus sp. nov., a novel alkaliphilic and moderately halophilic bacterium.</title>
        <authorList>
            <person name="Borsodi A.K."/>
            <person name="Aszalos J.M."/>
            <person name="Bihari P."/>
            <person name="Nagy I."/>
            <person name="Schumann P."/>
            <person name="Sproer C."/>
            <person name="Kovacs A.L."/>
            <person name="Boka K."/>
            <person name="Dobosy P."/>
            <person name="Ovari M."/>
            <person name="Szili-Kovacs T."/>
            <person name="Toth E."/>
        </authorList>
    </citation>
    <scope>NUCLEOTIDE SEQUENCE [LARGE SCALE GENOMIC DNA]</scope>
    <source>
        <strain evidence="1 2">B16-10</strain>
    </source>
</reference>
<gene>
    <name evidence="1" type="ORF">DS745_05585</name>
</gene>
<protein>
    <submittedName>
        <fullName evidence="1">Uncharacterized protein</fullName>
    </submittedName>
</protein>
<comment type="caution">
    <text evidence="1">The sequence shown here is derived from an EMBL/GenBank/DDBJ whole genome shotgun (WGS) entry which is preliminary data.</text>
</comment>
<sequence length="65" mass="7488">MYQKTCHSCNKVSYSSYPDGLWYCPYCKKEITDFGTIQSNNLTVVSMEKSNEKKQNNKQSPSLLV</sequence>
<accession>A0A4Q0VWW8</accession>
<evidence type="ECO:0000313" key="1">
    <source>
        <dbReference type="EMBL" id="RXJ02781.1"/>
    </source>
</evidence>
<dbReference type="OrthoDB" id="2376828at2"/>
<dbReference type="EMBL" id="QOUX01000021">
    <property type="protein sequence ID" value="RXJ02781.1"/>
    <property type="molecule type" value="Genomic_DNA"/>
</dbReference>
<evidence type="ECO:0000313" key="2">
    <source>
        <dbReference type="Proteomes" id="UP000290649"/>
    </source>
</evidence>